<keyword evidence="2" id="KW-1185">Reference proteome</keyword>
<protein>
    <submittedName>
        <fullName evidence="1">Uncharacterized protein</fullName>
    </submittedName>
</protein>
<evidence type="ECO:0000313" key="1">
    <source>
        <dbReference type="EMBL" id="KAG1307909.1"/>
    </source>
</evidence>
<sequence>MCHYLNIAQYKKYSLSERNTHKPTKVELDLALSQPALCFCKKPAHVAFTHEYGPILECGNYQMEAEDPTLQINYICGFHMHMHSWGKLKAKLMEKKGVRIATDHRELRACPLYNLSFCAMFSVTNIYAKRSLTVPTCFCKRPVILKDQGGTLEFVCMNCDVEGAKPKCSWNLPVAEVAFPRPVTRLHRLVSLEEYLKVKQDKLNYIKPQTVLTPSIDIQRNDSQMIFDSSDSRSSEAVLTNDMFIEEQNSELTK</sequence>
<reference evidence="1" key="1">
    <citation type="journal article" date="2020" name="Microb. Genom.">
        <title>Genetic diversity of clinical and environmental Mucorales isolates obtained from an investigation of mucormycosis cases among solid organ transplant recipients.</title>
        <authorList>
            <person name="Nguyen M.H."/>
            <person name="Kaul D."/>
            <person name="Muto C."/>
            <person name="Cheng S.J."/>
            <person name="Richter R.A."/>
            <person name="Bruno V.M."/>
            <person name="Liu G."/>
            <person name="Beyhan S."/>
            <person name="Sundermann A.J."/>
            <person name="Mounaud S."/>
            <person name="Pasculle A.W."/>
            <person name="Nierman W.C."/>
            <person name="Driscoll E."/>
            <person name="Cumbie R."/>
            <person name="Clancy C.J."/>
            <person name="Dupont C.L."/>
        </authorList>
    </citation>
    <scope>NUCLEOTIDE SEQUENCE</scope>
    <source>
        <strain evidence="1">GL11</strain>
    </source>
</reference>
<name>A0A9P6X8X9_RHIOR</name>
<dbReference type="OrthoDB" id="1711136at2759"/>
<organism evidence="1 2">
    <name type="scientific">Rhizopus oryzae</name>
    <name type="common">Mucormycosis agent</name>
    <name type="synonym">Rhizopus arrhizus var. delemar</name>
    <dbReference type="NCBI Taxonomy" id="64495"/>
    <lineage>
        <taxon>Eukaryota</taxon>
        <taxon>Fungi</taxon>
        <taxon>Fungi incertae sedis</taxon>
        <taxon>Mucoromycota</taxon>
        <taxon>Mucoromycotina</taxon>
        <taxon>Mucoromycetes</taxon>
        <taxon>Mucorales</taxon>
        <taxon>Mucorineae</taxon>
        <taxon>Rhizopodaceae</taxon>
        <taxon>Rhizopus</taxon>
    </lineage>
</organism>
<evidence type="ECO:0000313" key="2">
    <source>
        <dbReference type="Proteomes" id="UP000716291"/>
    </source>
</evidence>
<accession>A0A9P6X8X9</accession>
<dbReference type="Proteomes" id="UP000716291">
    <property type="component" value="Unassembled WGS sequence"/>
</dbReference>
<dbReference type="AlphaFoldDB" id="A0A9P6X8X9"/>
<proteinExistence type="predicted"/>
<gene>
    <name evidence="1" type="ORF">G6F64_006449</name>
</gene>
<dbReference type="EMBL" id="JAANQT010000861">
    <property type="protein sequence ID" value="KAG1307909.1"/>
    <property type="molecule type" value="Genomic_DNA"/>
</dbReference>
<comment type="caution">
    <text evidence="1">The sequence shown here is derived from an EMBL/GenBank/DDBJ whole genome shotgun (WGS) entry which is preliminary data.</text>
</comment>